<organism evidence="2 3">
    <name type="scientific">Volucribacter amazonae</name>
    <dbReference type="NCBI Taxonomy" id="256731"/>
    <lineage>
        <taxon>Bacteria</taxon>
        <taxon>Pseudomonadati</taxon>
        <taxon>Pseudomonadota</taxon>
        <taxon>Gammaproteobacteria</taxon>
        <taxon>Pasteurellales</taxon>
        <taxon>Pasteurellaceae</taxon>
        <taxon>Volucribacter</taxon>
    </lineage>
</organism>
<keyword evidence="1" id="KW-0472">Membrane</keyword>
<keyword evidence="3" id="KW-1185">Reference proteome</keyword>
<dbReference type="PANTHER" id="PTHR35804:SF1">
    <property type="entry name" value="LYSINE EXPORTER LYSO"/>
    <property type="match status" value="1"/>
</dbReference>
<feature type="transmembrane region" description="Helical" evidence="1">
    <location>
        <begin position="138"/>
        <end position="156"/>
    </location>
</feature>
<dbReference type="EMBL" id="LWID01000001">
    <property type="protein sequence ID" value="MDG6894143.1"/>
    <property type="molecule type" value="Genomic_DNA"/>
</dbReference>
<keyword evidence="1" id="KW-0812">Transmembrane</keyword>
<dbReference type="GO" id="GO:0005886">
    <property type="term" value="C:plasma membrane"/>
    <property type="evidence" value="ECO:0007669"/>
    <property type="project" value="TreeGrafter"/>
</dbReference>
<evidence type="ECO:0000313" key="3">
    <source>
        <dbReference type="Proteomes" id="UP001155500"/>
    </source>
</evidence>
<evidence type="ECO:0000256" key="1">
    <source>
        <dbReference type="SAM" id="Phobius"/>
    </source>
</evidence>
<keyword evidence="1" id="KW-1133">Transmembrane helix</keyword>
<accession>A0A9X4PLT7</accession>
<feature type="transmembrane region" description="Helical" evidence="1">
    <location>
        <begin position="235"/>
        <end position="256"/>
    </location>
</feature>
<dbReference type="InterPro" id="IPR005642">
    <property type="entry name" value="LysO"/>
</dbReference>
<dbReference type="Pfam" id="PF03956">
    <property type="entry name" value="Lys_export"/>
    <property type="match status" value="1"/>
</dbReference>
<dbReference type="PANTHER" id="PTHR35804">
    <property type="entry name" value="LYSINE EXPORTER LYSO"/>
    <property type="match status" value="1"/>
</dbReference>
<feature type="transmembrane region" description="Helical" evidence="1">
    <location>
        <begin position="276"/>
        <end position="301"/>
    </location>
</feature>
<name>A0A9X4PLT7_9PAST</name>
<evidence type="ECO:0008006" key="4">
    <source>
        <dbReference type="Google" id="ProtNLM"/>
    </source>
</evidence>
<proteinExistence type="predicted"/>
<feature type="transmembrane region" description="Helical" evidence="1">
    <location>
        <begin position="204"/>
        <end position="228"/>
    </location>
</feature>
<feature type="transmembrane region" description="Helical" evidence="1">
    <location>
        <begin position="168"/>
        <end position="192"/>
    </location>
</feature>
<feature type="transmembrane region" description="Helical" evidence="1">
    <location>
        <begin position="104"/>
        <end position="126"/>
    </location>
</feature>
<dbReference type="GO" id="GO:0015661">
    <property type="term" value="F:L-lysine efflux transmembrane transporter activity"/>
    <property type="evidence" value="ECO:0007669"/>
    <property type="project" value="InterPro"/>
</dbReference>
<dbReference type="AlphaFoldDB" id="A0A9X4PLT7"/>
<dbReference type="RefSeq" id="WP_279571643.1">
    <property type="nucleotide sequence ID" value="NZ_LWID01000001.1"/>
</dbReference>
<sequence length="304" mass="33150">MFEGLMIILAPMFLGYCVKVKARKVLAKINQLLMLLLYIILFVMGYHLGQLDNIMQKLPQIASSALIFALLINGCNLFGLIFYDKLNTQTSFHHSQQQITSRWGLLWDSFKLCGTVIIGFIIGLFVQNNVILPADSSTYLLVMLIFLVGIQLRNNGISLMQVFFNKQGIYTALIMILTSLLGGAMAALWLDLPITQGLAMASGLGWYTLSSVIIHDAWGAVFGSIAFLNDLLKEILSLFLIPLLMKGFRAAAIGVAGATALDVNLPIIQRAGGIGVVPLAISFGFITNIIAPILLVVFSAIPLN</sequence>
<evidence type="ECO:0000313" key="2">
    <source>
        <dbReference type="EMBL" id="MDG6894143.1"/>
    </source>
</evidence>
<reference evidence="2" key="1">
    <citation type="submission" date="2016-03" db="EMBL/GenBank/DDBJ databases">
        <title>Co-evolution between Pasteurellaceae and their hosts.</title>
        <authorList>
            <person name="Hansen M.J."/>
            <person name="Bojesen A.M."/>
            <person name="Planet P."/>
        </authorList>
    </citation>
    <scope>NUCLEOTIDE SEQUENCE</scope>
    <source>
        <strain evidence="2">146/S8/89</strain>
    </source>
</reference>
<feature type="transmembrane region" description="Helical" evidence="1">
    <location>
        <begin position="61"/>
        <end position="83"/>
    </location>
</feature>
<comment type="caution">
    <text evidence="2">The sequence shown here is derived from an EMBL/GenBank/DDBJ whole genome shotgun (WGS) entry which is preliminary data.</text>
</comment>
<gene>
    <name evidence="2" type="ORF">A6A20_00505</name>
</gene>
<protein>
    <recommendedName>
        <fullName evidence="4">Lysine exporter LysO family protein</fullName>
    </recommendedName>
</protein>
<feature type="transmembrane region" description="Helical" evidence="1">
    <location>
        <begin position="29"/>
        <end position="49"/>
    </location>
</feature>
<dbReference type="Proteomes" id="UP001155500">
    <property type="component" value="Unassembled WGS sequence"/>
</dbReference>